<reference evidence="1" key="2">
    <citation type="journal article" date="2020" name="BMC">
        <title>Leishmania infection induces a limited differential gene expression in the sand fly midgut.</title>
        <authorList>
            <person name="Coutinho-Abreu I.V."/>
            <person name="Serafim T.D."/>
            <person name="Meneses C."/>
            <person name="Kamhawi S."/>
            <person name="Oliveira F."/>
            <person name="Valenzuela J.G."/>
        </authorList>
    </citation>
    <scope>NUCLEOTIDE SEQUENCE</scope>
    <source>
        <strain evidence="1">Jacobina</strain>
        <tissue evidence="1">Midgut</tissue>
    </source>
</reference>
<evidence type="ECO:0000313" key="2">
    <source>
        <dbReference type="EnsemblMetazoa" id="LLOJ004202-PA"/>
    </source>
</evidence>
<dbReference type="PANTHER" id="PTHR39072:SF3">
    <property type="entry name" value="RE48511P"/>
    <property type="match status" value="1"/>
</dbReference>
<organism evidence="2 3">
    <name type="scientific">Lutzomyia longipalpis</name>
    <name type="common">Sand fly</name>
    <dbReference type="NCBI Taxonomy" id="7200"/>
    <lineage>
        <taxon>Eukaryota</taxon>
        <taxon>Metazoa</taxon>
        <taxon>Ecdysozoa</taxon>
        <taxon>Arthropoda</taxon>
        <taxon>Hexapoda</taxon>
        <taxon>Insecta</taxon>
        <taxon>Pterygota</taxon>
        <taxon>Neoptera</taxon>
        <taxon>Endopterygota</taxon>
        <taxon>Diptera</taxon>
        <taxon>Nematocera</taxon>
        <taxon>Psychodoidea</taxon>
        <taxon>Psychodidae</taxon>
        <taxon>Lutzomyia</taxon>
        <taxon>Lutzomyia</taxon>
    </lineage>
</organism>
<accession>A0A1B0CIE0</accession>
<keyword evidence="3" id="KW-1185">Reference proteome</keyword>
<evidence type="ECO:0000313" key="1">
    <source>
        <dbReference type="EMBL" id="MBC1179880.1"/>
    </source>
</evidence>
<reference evidence="2" key="3">
    <citation type="submission" date="2020-05" db="UniProtKB">
        <authorList>
            <consortium name="EnsemblMetazoa"/>
        </authorList>
    </citation>
    <scope>IDENTIFICATION</scope>
    <source>
        <strain evidence="2">Jacobina</strain>
    </source>
</reference>
<dbReference type="EnsemblMetazoa" id="LLOJ004202-RA">
    <property type="protein sequence ID" value="LLOJ004202-PA"/>
    <property type="gene ID" value="LLOJ004202"/>
</dbReference>
<dbReference type="VEuPathDB" id="VectorBase:LLOJ004202"/>
<dbReference type="PANTHER" id="PTHR39072">
    <property type="entry name" value="RE48511P"/>
    <property type="match status" value="1"/>
</dbReference>
<dbReference type="EMBL" id="GITU01011177">
    <property type="protein sequence ID" value="MBC1179880.1"/>
    <property type="molecule type" value="Transcribed_RNA"/>
</dbReference>
<proteinExistence type="predicted"/>
<dbReference type="VEuPathDB" id="VectorBase:LLONM1_006020"/>
<dbReference type="EMBL" id="AJWK01013197">
    <property type="status" value="NOT_ANNOTATED_CDS"/>
    <property type="molecule type" value="Genomic_DNA"/>
</dbReference>
<dbReference type="AlphaFoldDB" id="A0A1B0CIE0"/>
<dbReference type="Proteomes" id="UP000092461">
    <property type="component" value="Unassembled WGS sequence"/>
</dbReference>
<name>A0A1B0CIE0_LUTLO</name>
<protein>
    <recommendedName>
        <fullName evidence="4">DUF4758 domain-containing protein</fullName>
    </recommendedName>
</protein>
<evidence type="ECO:0008006" key="4">
    <source>
        <dbReference type="Google" id="ProtNLM"/>
    </source>
</evidence>
<evidence type="ECO:0000313" key="3">
    <source>
        <dbReference type="Proteomes" id="UP000092461"/>
    </source>
</evidence>
<reference evidence="3" key="1">
    <citation type="submission" date="2012-05" db="EMBL/GenBank/DDBJ databases">
        <title>Whole Genome Assembly of Lutzomyia longipalpis.</title>
        <authorList>
            <person name="Richards S."/>
            <person name="Qu C."/>
            <person name="Dillon R."/>
            <person name="Worley K."/>
            <person name="Scherer S."/>
            <person name="Batterton M."/>
            <person name="Taylor A."/>
            <person name="Hawes A."/>
            <person name="Hernandez B."/>
            <person name="Kovar C."/>
            <person name="Mandapat C."/>
            <person name="Pham C."/>
            <person name="Qu C."/>
            <person name="Jing C."/>
            <person name="Bess C."/>
            <person name="Bandaranaike D."/>
            <person name="Ngo D."/>
            <person name="Ongeri F."/>
            <person name="Arias F."/>
            <person name="Lara F."/>
            <person name="Weissenberger G."/>
            <person name="Kamau G."/>
            <person name="Han H."/>
            <person name="Shen H."/>
            <person name="Dinh H."/>
            <person name="Khalil I."/>
            <person name="Jones J."/>
            <person name="Shafer J."/>
            <person name="Jayaseelan J."/>
            <person name="Quiroz J."/>
            <person name="Blankenburg K."/>
            <person name="Nguyen L."/>
            <person name="Jackson L."/>
            <person name="Francisco L."/>
            <person name="Tang L.-Y."/>
            <person name="Pu L.-L."/>
            <person name="Perales L."/>
            <person name="Lorensuhewa L."/>
            <person name="Munidasa M."/>
            <person name="Coyle M."/>
            <person name="Taylor M."/>
            <person name="Puazo M."/>
            <person name="Firestine M."/>
            <person name="Scheel M."/>
            <person name="Javaid M."/>
            <person name="Wang M."/>
            <person name="Li M."/>
            <person name="Tabassum N."/>
            <person name="Saada N."/>
            <person name="Osuji N."/>
            <person name="Aqrawi P."/>
            <person name="Fu Q."/>
            <person name="Thornton R."/>
            <person name="Raj R."/>
            <person name="Goodspeed R."/>
            <person name="Mata R."/>
            <person name="Najjar R."/>
            <person name="Gubbala S."/>
            <person name="Lee S."/>
            <person name="Denson S."/>
            <person name="Patil S."/>
            <person name="Macmil S."/>
            <person name="Qi S."/>
            <person name="Matskevitch T."/>
            <person name="Palculict T."/>
            <person name="Mathew T."/>
            <person name="Vee V."/>
            <person name="Velamala V."/>
            <person name="Korchina V."/>
            <person name="Cai W."/>
            <person name="Liu W."/>
            <person name="Dai W."/>
            <person name="Zou X."/>
            <person name="Zhu Y."/>
            <person name="Zhang Y."/>
            <person name="Wu Y.-Q."/>
            <person name="Xin Y."/>
            <person name="Nazarath L."/>
            <person name="Kovar C."/>
            <person name="Han Y."/>
            <person name="Muzny D."/>
            <person name="Gibbs R."/>
        </authorList>
    </citation>
    <scope>NUCLEOTIDE SEQUENCE [LARGE SCALE GENOMIC DNA]</scope>
    <source>
        <strain evidence="3">Jacobina</strain>
    </source>
</reference>
<sequence length="369" mass="40264">MIPCVGPLTENILATTSHLDSEHNLLDSTIATLPPLYLTDIGETPSLETLTETFSTSHVLLKTHILPIVYNENSTDSHTLIQTYHVTRLVTATKTLPPMESYHFVPSKTFNEFNSRLDEAGSELHLELEFGDNNEEDEDDEGLRQELPAELDLSKVGTDLDLLGLDRVPVAAPPKAKHPKVTKTPVLEATTPKASESIQPEIQQLLRLLNPAAAANLPQVITSSKPVIKLETVYDSHVIPIFNGVSTIFSTLTRPIGTVTKTDYEYETTTIQPSLPIPPVPMNPLFPPQQQFQVTSAPIVQNTVVTLTDSKVLKLTFGAKTAYTTLFSTHVTPTLVTTFVTTSVPVAPVNGAAFPGYFPAPYAPFPYVG</sequence>